<dbReference type="Proteomes" id="UP000639606">
    <property type="component" value="Unassembled WGS sequence"/>
</dbReference>
<dbReference type="AlphaFoldDB" id="A0A918EER1"/>
<accession>A0A918EER1</accession>
<reference evidence="2" key="2">
    <citation type="submission" date="2020-09" db="EMBL/GenBank/DDBJ databases">
        <authorList>
            <person name="Sun Q."/>
            <person name="Ohkuma M."/>
        </authorList>
    </citation>
    <scope>NUCLEOTIDE SEQUENCE</scope>
    <source>
        <strain evidence="2">JCM 3313</strain>
    </source>
</reference>
<dbReference type="EMBL" id="BMRG01000010">
    <property type="protein sequence ID" value="GGP67703.1"/>
    <property type="molecule type" value="Genomic_DNA"/>
</dbReference>
<keyword evidence="3" id="KW-1185">Reference proteome</keyword>
<protein>
    <submittedName>
        <fullName evidence="2">Uncharacterized protein</fullName>
    </submittedName>
</protein>
<name>A0A918EER1_9PSEU</name>
<feature type="region of interest" description="Disordered" evidence="1">
    <location>
        <begin position="1"/>
        <end position="20"/>
    </location>
</feature>
<evidence type="ECO:0000313" key="2">
    <source>
        <dbReference type="EMBL" id="GGP67703.1"/>
    </source>
</evidence>
<evidence type="ECO:0000313" key="3">
    <source>
        <dbReference type="Proteomes" id="UP000639606"/>
    </source>
</evidence>
<reference evidence="2" key="1">
    <citation type="journal article" date="2014" name="Int. J. Syst. Evol. Microbiol.">
        <title>Complete genome sequence of Corynebacterium casei LMG S-19264T (=DSM 44701T), isolated from a smear-ripened cheese.</title>
        <authorList>
            <consortium name="US DOE Joint Genome Institute (JGI-PGF)"/>
            <person name="Walter F."/>
            <person name="Albersmeier A."/>
            <person name="Kalinowski J."/>
            <person name="Ruckert C."/>
        </authorList>
    </citation>
    <scope>NUCLEOTIDE SEQUENCE</scope>
    <source>
        <strain evidence="2">JCM 3313</strain>
    </source>
</reference>
<evidence type="ECO:0000256" key="1">
    <source>
        <dbReference type="SAM" id="MobiDB-lite"/>
    </source>
</evidence>
<proteinExistence type="predicted"/>
<comment type="caution">
    <text evidence="2">The sequence shown here is derived from an EMBL/GenBank/DDBJ whole genome shotgun (WGS) entry which is preliminary data.</text>
</comment>
<gene>
    <name evidence="2" type="ORF">GCM10010185_45520</name>
</gene>
<feature type="region of interest" description="Disordered" evidence="1">
    <location>
        <begin position="49"/>
        <end position="76"/>
    </location>
</feature>
<sequence length="102" mass="10263">MGRVAVSPGGGRGAPGETGFAEIESEPGLLVITCRAALDVSLELADAAPARCGRNGSSTPSGAKPPTDRSSPKSTTCQWCRTDDCAPNRPAVCPLSSGFGTT</sequence>
<organism evidence="2 3">
    <name type="scientific">Saccharothrix coeruleofusca</name>
    <dbReference type="NCBI Taxonomy" id="33919"/>
    <lineage>
        <taxon>Bacteria</taxon>
        <taxon>Bacillati</taxon>
        <taxon>Actinomycetota</taxon>
        <taxon>Actinomycetes</taxon>
        <taxon>Pseudonocardiales</taxon>
        <taxon>Pseudonocardiaceae</taxon>
        <taxon>Saccharothrix</taxon>
    </lineage>
</organism>